<dbReference type="Gene3D" id="3.90.226.10">
    <property type="entry name" value="2-enoyl-CoA Hydratase, Chain A, domain 1"/>
    <property type="match status" value="1"/>
</dbReference>
<gene>
    <name evidence="9" type="ORF">IAB60_13560</name>
</gene>
<feature type="region of interest" description="Disordered" evidence="8">
    <location>
        <begin position="261"/>
        <end position="284"/>
    </location>
</feature>
<feature type="coiled-coil region" evidence="7">
    <location>
        <begin position="285"/>
        <end position="316"/>
    </location>
</feature>
<dbReference type="InterPro" id="IPR001907">
    <property type="entry name" value="ClpP"/>
</dbReference>
<keyword evidence="7" id="KW-0175">Coiled coil</keyword>
<evidence type="ECO:0000256" key="4">
    <source>
        <dbReference type="ARBA" id="ARBA00022801"/>
    </source>
</evidence>
<sequence length="413" mass="45464">MKLEQKMTRKSNFLAGARTEGQEGKVKRFWNIASTDEDSGEIILYGDVMSQKPRSFWTGEERPGLYITPEGFLEDLAVVKGKKNITIKINSCGGDLYTGIAIHNAIKALSGHKTVIVEGIAASAASVIACAGDEVQVYPGSMIMIHGVSAFLYDYCEMADLEKLMAQFEASENAIAQIYHSKTGREIDELRQLMRQETWFIGEEAVENRFADKLIEEETVEAALSADHKILMVAGVQHNAESFRNIPGSIRVSNRIQSQEGIGHKEKSLKNNTDMQKSEGKKMTKEELKNEYPELIAQITSEAENAARQAERQRIQDIESIQASVGDINLVNEAKYGENCCTAEQLAFRAMKAQAAAGSARVNDMMADSASSGTEQVNAAPTGGEENKQQEVDSFMALYNKTKGRNNNGKKAE</sequence>
<protein>
    <recommendedName>
        <fullName evidence="6">ATP-dependent Clp protease proteolytic subunit</fullName>
    </recommendedName>
</protein>
<evidence type="ECO:0000313" key="9">
    <source>
        <dbReference type="EMBL" id="HIT43098.1"/>
    </source>
</evidence>
<organism evidence="9 10">
    <name type="scientific">Candidatus Caccovicinus merdipullorum</name>
    <dbReference type="NCBI Taxonomy" id="2840724"/>
    <lineage>
        <taxon>Bacteria</taxon>
        <taxon>Bacillati</taxon>
        <taxon>Bacillota</taxon>
        <taxon>Clostridia</taxon>
        <taxon>Eubacteriales</taxon>
        <taxon>Candidatus Caccovicinus</taxon>
    </lineage>
</organism>
<evidence type="ECO:0000256" key="7">
    <source>
        <dbReference type="SAM" id="Coils"/>
    </source>
</evidence>
<dbReference type="PRINTS" id="PR00127">
    <property type="entry name" value="CLPPROTEASEP"/>
</dbReference>
<evidence type="ECO:0000256" key="8">
    <source>
        <dbReference type="SAM" id="MobiDB-lite"/>
    </source>
</evidence>
<dbReference type="PANTHER" id="PTHR10381">
    <property type="entry name" value="ATP-DEPENDENT CLP PROTEASE PROTEOLYTIC SUBUNIT"/>
    <property type="match status" value="1"/>
</dbReference>
<dbReference type="CDD" id="cd07016">
    <property type="entry name" value="S14_ClpP_1"/>
    <property type="match status" value="1"/>
</dbReference>
<dbReference type="Proteomes" id="UP000886860">
    <property type="component" value="Unassembled WGS sequence"/>
</dbReference>
<dbReference type="SUPFAM" id="SSF52096">
    <property type="entry name" value="ClpP/crotonase"/>
    <property type="match status" value="1"/>
</dbReference>
<evidence type="ECO:0000313" key="10">
    <source>
        <dbReference type="Proteomes" id="UP000886860"/>
    </source>
</evidence>
<dbReference type="InterPro" id="IPR029045">
    <property type="entry name" value="ClpP/crotonase-like_dom_sf"/>
</dbReference>
<evidence type="ECO:0000256" key="5">
    <source>
        <dbReference type="ARBA" id="ARBA00022825"/>
    </source>
</evidence>
<name>A0A9D1GL13_9FIRM</name>
<dbReference type="AlphaFoldDB" id="A0A9D1GL13"/>
<keyword evidence="5" id="KW-0720">Serine protease</keyword>
<evidence type="ECO:0000256" key="1">
    <source>
        <dbReference type="ARBA" id="ARBA00007039"/>
    </source>
</evidence>
<dbReference type="GO" id="GO:0004252">
    <property type="term" value="F:serine-type endopeptidase activity"/>
    <property type="evidence" value="ECO:0007669"/>
    <property type="project" value="InterPro"/>
</dbReference>
<evidence type="ECO:0000256" key="6">
    <source>
        <dbReference type="RuleBase" id="RU003567"/>
    </source>
</evidence>
<dbReference type="GO" id="GO:0051117">
    <property type="term" value="F:ATPase binding"/>
    <property type="evidence" value="ECO:0007669"/>
    <property type="project" value="TreeGrafter"/>
</dbReference>
<keyword evidence="2" id="KW-0963">Cytoplasm</keyword>
<evidence type="ECO:0000256" key="3">
    <source>
        <dbReference type="ARBA" id="ARBA00022670"/>
    </source>
</evidence>
<dbReference type="EMBL" id="DVKS01000225">
    <property type="protein sequence ID" value="HIT43098.1"/>
    <property type="molecule type" value="Genomic_DNA"/>
</dbReference>
<keyword evidence="4" id="KW-0378">Hydrolase</keyword>
<dbReference type="GO" id="GO:0009368">
    <property type="term" value="C:endopeptidase Clp complex"/>
    <property type="evidence" value="ECO:0007669"/>
    <property type="project" value="TreeGrafter"/>
</dbReference>
<proteinExistence type="inferred from homology"/>
<comment type="caution">
    <text evidence="9">The sequence shown here is derived from an EMBL/GenBank/DDBJ whole genome shotgun (WGS) entry which is preliminary data.</text>
</comment>
<dbReference type="InterPro" id="IPR023562">
    <property type="entry name" value="ClpP/TepA"/>
</dbReference>
<reference evidence="9" key="1">
    <citation type="submission" date="2020-10" db="EMBL/GenBank/DDBJ databases">
        <authorList>
            <person name="Gilroy R."/>
        </authorList>
    </citation>
    <scope>NUCLEOTIDE SEQUENCE</scope>
    <source>
        <strain evidence="9">CHK123-3438</strain>
    </source>
</reference>
<keyword evidence="3 9" id="KW-0645">Protease</keyword>
<accession>A0A9D1GL13</accession>
<feature type="compositionally biased region" description="Polar residues" evidence="8">
    <location>
        <begin position="369"/>
        <end position="379"/>
    </location>
</feature>
<dbReference type="GO" id="GO:0006515">
    <property type="term" value="P:protein quality control for misfolded or incompletely synthesized proteins"/>
    <property type="evidence" value="ECO:0007669"/>
    <property type="project" value="TreeGrafter"/>
</dbReference>
<dbReference type="NCBIfam" id="NF045542">
    <property type="entry name" value="Clp_rel_HeadMat"/>
    <property type="match status" value="1"/>
</dbReference>
<dbReference type="PANTHER" id="PTHR10381:SF70">
    <property type="entry name" value="ATP-DEPENDENT CLP PROTEASE PROTEOLYTIC SUBUNIT"/>
    <property type="match status" value="1"/>
</dbReference>
<dbReference type="Pfam" id="PF00574">
    <property type="entry name" value="CLP_protease"/>
    <property type="match status" value="1"/>
</dbReference>
<dbReference type="GO" id="GO:0004176">
    <property type="term" value="F:ATP-dependent peptidase activity"/>
    <property type="evidence" value="ECO:0007669"/>
    <property type="project" value="InterPro"/>
</dbReference>
<evidence type="ECO:0000256" key="2">
    <source>
        <dbReference type="ARBA" id="ARBA00022490"/>
    </source>
</evidence>
<comment type="similarity">
    <text evidence="1 6">Belongs to the peptidase S14 family.</text>
</comment>
<feature type="region of interest" description="Disordered" evidence="8">
    <location>
        <begin position="367"/>
        <end position="413"/>
    </location>
</feature>
<reference evidence="9" key="2">
    <citation type="journal article" date="2021" name="PeerJ">
        <title>Extensive microbial diversity within the chicken gut microbiome revealed by metagenomics and culture.</title>
        <authorList>
            <person name="Gilroy R."/>
            <person name="Ravi A."/>
            <person name="Getino M."/>
            <person name="Pursley I."/>
            <person name="Horton D.L."/>
            <person name="Alikhan N.F."/>
            <person name="Baker D."/>
            <person name="Gharbi K."/>
            <person name="Hall N."/>
            <person name="Watson M."/>
            <person name="Adriaenssens E.M."/>
            <person name="Foster-Nyarko E."/>
            <person name="Jarju S."/>
            <person name="Secka A."/>
            <person name="Antonio M."/>
            <person name="Oren A."/>
            <person name="Chaudhuri R.R."/>
            <person name="La Ragione R."/>
            <person name="Hildebrand F."/>
            <person name="Pallen M.J."/>
        </authorList>
    </citation>
    <scope>NUCLEOTIDE SEQUENCE</scope>
    <source>
        <strain evidence="9">CHK123-3438</strain>
    </source>
</reference>